<feature type="transmembrane region" description="Helical" evidence="2">
    <location>
        <begin position="110"/>
        <end position="132"/>
    </location>
</feature>
<keyword evidence="2" id="KW-1133">Transmembrane helix</keyword>
<keyword evidence="4" id="KW-1185">Reference proteome</keyword>
<comment type="caution">
    <text evidence="3">The sequence shown here is derived from an EMBL/GenBank/DDBJ whole genome shotgun (WGS) entry which is preliminary data.</text>
</comment>
<dbReference type="OrthoDB" id="4940809at2759"/>
<dbReference type="Proteomes" id="UP000557566">
    <property type="component" value="Unassembled WGS sequence"/>
</dbReference>
<evidence type="ECO:0000256" key="1">
    <source>
        <dbReference type="SAM" id="MobiDB-lite"/>
    </source>
</evidence>
<feature type="compositionally biased region" description="Pro residues" evidence="1">
    <location>
        <begin position="173"/>
        <end position="182"/>
    </location>
</feature>
<dbReference type="EMBL" id="JAAVMX010000002">
    <property type="protein sequence ID" value="KAF4512253.1"/>
    <property type="molecule type" value="Genomic_DNA"/>
</dbReference>
<organism evidence="3 4">
    <name type="scientific">Ophiocordyceps sinensis</name>
    <dbReference type="NCBI Taxonomy" id="72228"/>
    <lineage>
        <taxon>Eukaryota</taxon>
        <taxon>Fungi</taxon>
        <taxon>Dikarya</taxon>
        <taxon>Ascomycota</taxon>
        <taxon>Pezizomycotina</taxon>
        <taxon>Sordariomycetes</taxon>
        <taxon>Hypocreomycetidae</taxon>
        <taxon>Hypocreales</taxon>
        <taxon>Ophiocordycipitaceae</taxon>
        <taxon>Ophiocordyceps</taxon>
    </lineage>
</organism>
<sequence length="191" mass="20566">MVGKETDNTPLSSVPPPTVVRPPFLVSALSSPLSSLFSVCFCSSSPQPTSVPPLRERQARHPHRPEPEFPAAAIIMHVLPLSGPGPRPRLVSSERRQFSENAGENTNVQIGLIVGLVVGLFLIAFGAFLYVYRGSVRFSKRHHSRGSHHGQRHRRKSASSKSSQSSKASDAAPAPPDDTPPPKPDEEAAEA</sequence>
<reference evidence="3 4" key="1">
    <citation type="journal article" date="2020" name="Genome Biol. Evol.">
        <title>A new high-quality draft genome assembly of the Chinese cordyceps Ophiocordyceps sinensis.</title>
        <authorList>
            <person name="Shu R."/>
            <person name="Zhang J."/>
            <person name="Meng Q."/>
            <person name="Zhang H."/>
            <person name="Zhou G."/>
            <person name="Li M."/>
            <person name="Wu P."/>
            <person name="Zhao Y."/>
            <person name="Chen C."/>
            <person name="Qin Q."/>
        </authorList>
    </citation>
    <scope>NUCLEOTIDE SEQUENCE [LARGE SCALE GENOMIC DNA]</scope>
    <source>
        <strain evidence="3 4">IOZ07</strain>
    </source>
</reference>
<feature type="compositionally biased region" description="Low complexity" evidence="1">
    <location>
        <begin position="159"/>
        <end position="172"/>
    </location>
</feature>
<feature type="compositionally biased region" description="Basic residues" evidence="1">
    <location>
        <begin position="142"/>
        <end position="158"/>
    </location>
</feature>
<keyword evidence="2" id="KW-0812">Transmembrane</keyword>
<keyword evidence="2" id="KW-0472">Membrane</keyword>
<evidence type="ECO:0000313" key="3">
    <source>
        <dbReference type="EMBL" id="KAF4512253.1"/>
    </source>
</evidence>
<dbReference type="AlphaFoldDB" id="A0A8H4V8W0"/>
<feature type="region of interest" description="Disordered" evidence="1">
    <location>
        <begin position="142"/>
        <end position="191"/>
    </location>
</feature>
<evidence type="ECO:0000313" key="4">
    <source>
        <dbReference type="Proteomes" id="UP000557566"/>
    </source>
</evidence>
<accession>A0A8H4V8W0</accession>
<evidence type="ECO:0000256" key="2">
    <source>
        <dbReference type="SAM" id="Phobius"/>
    </source>
</evidence>
<proteinExistence type="predicted"/>
<protein>
    <submittedName>
        <fullName evidence="3">Uncharacterized protein</fullName>
    </submittedName>
</protein>
<gene>
    <name evidence="3" type="ORF">G6O67_001418</name>
</gene>
<name>A0A8H4V8W0_9HYPO</name>